<dbReference type="EMBL" id="JRKL02001963">
    <property type="protein sequence ID" value="KAF3961122.1"/>
    <property type="molecule type" value="Genomic_DNA"/>
</dbReference>
<dbReference type="Proteomes" id="UP000737018">
    <property type="component" value="Unassembled WGS sequence"/>
</dbReference>
<evidence type="ECO:0000256" key="1">
    <source>
        <dbReference type="SAM" id="MobiDB-lite"/>
    </source>
</evidence>
<sequence>MEKSDDESNGYKDEGPGGWDKYNIRSPKTKTKTETETEIETLEPGAAFALRNVCLYLIEEECAVRMNRLL</sequence>
<comment type="caution">
    <text evidence="2">The sequence shown here is derived from an EMBL/GenBank/DDBJ whole genome shotgun (WGS) entry which is preliminary data.</text>
</comment>
<name>A0A8J4VL44_9ROSI</name>
<proteinExistence type="predicted"/>
<accession>A0A8J4VL44</accession>
<dbReference type="AlphaFoldDB" id="A0A8J4VL44"/>
<evidence type="ECO:0000313" key="3">
    <source>
        <dbReference type="Proteomes" id="UP000737018"/>
    </source>
</evidence>
<reference evidence="2" key="1">
    <citation type="submission" date="2020-03" db="EMBL/GenBank/DDBJ databases">
        <title>Castanea mollissima Vanexum genome sequencing.</title>
        <authorList>
            <person name="Staton M."/>
        </authorList>
    </citation>
    <scope>NUCLEOTIDE SEQUENCE</scope>
    <source>
        <tissue evidence="2">Leaf</tissue>
    </source>
</reference>
<evidence type="ECO:0000313" key="2">
    <source>
        <dbReference type="EMBL" id="KAF3961122.1"/>
    </source>
</evidence>
<organism evidence="2 3">
    <name type="scientific">Castanea mollissima</name>
    <name type="common">Chinese chestnut</name>
    <dbReference type="NCBI Taxonomy" id="60419"/>
    <lineage>
        <taxon>Eukaryota</taxon>
        <taxon>Viridiplantae</taxon>
        <taxon>Streptophyta</taxon>
        <taxon>Embryophyta</taxon>
        <taxon>Tracheophyta</taxon>
        <taxon>Spermatophyta</taxon>
        <taxon>Magnoliopsida</taxon>
        <taxon>eudicotyledons</taxon>
        <taxon>Gunneridae</taxon>
        <taxon>Pentapetalae</taxon>
        <taxon>rosids</taxon>
        <taxon>fabids</taxon>
        <taxon>Fagales</taxon>
        <taxon>Fagaceae</taxon>
        <taxon>Castanea</taxon>
    </lineage>
</organism>
<keyword evidence="3" id="KW-1185">Reference proteome</keyword>
<feature type="region of interest" description="Disordered" evidence="1">
    <location>
        <begin position="1"/>
        <end position="38"/>
    </location>
</feature>
<protein>
    <submittedName>
        <fullName evidence="2">Uncharacterized protein</fullName>
    </submittedName>
</protein>
<gene>
    <name evidence="2" type="ORF">CMV_014223</name>
</gene>